<organism evidence="1 2">
    <name type="scientific">Brassica cretica</name>
    <name type="common">Mustard</name>
    <dbReference type="NCBI Taxonomy" id="69181"/>
    <lineage>
        <taxon>Eukaryota</taxon>
        <taxon>Viridiplantae</taxon>
        <taxon>Streptophyta</taxon>
        <taxon>Embryophyta</taxon>
        <taxon>Tracheophyta</taxon>
        <taxon>Spermatophyta</taxon>
        <taxon>Magnoliopsida</taxon>
        <taxon>eudicotyledons</taxon>
        <taxon>Gunneridae</taxon>
        <taxon>Pentapetalae</taxon>
        <taxon>rosids</taxon>
        <taxon>malvids</taxon>
        <taxon>Brassicales</taxon>
        <taxon>Brassicaceae</taxon>
        <taxon>Brassiceae</taxon>
        <taxon>Brassica</taxon>
    </lineage>
</organism>
<reference evidence="1 2" key="1">
    <citation type="journal article" date="2020" name="BMC Genomics">
        <title>Intraspecific diversification of the crop wild relative Brassica cretica Lam. using demographic model selection.</title>
        <authorList>
            <person name="Kioukis A."/>
            <person name="Michalopoulou V.A."/>
            <person name="Briers L."/>
            <person name="Pirintsos S."/>
            <person name="Studholme D.J."/>
            <person name="Pavlidis P."/>
            <person name="Sarris P.F."/>
        </authorList>
    </citation>
    <scope>NUCLEOTIDE SEQUENCE [LARGE SCALE GENOMIC DNA]</scope>
    <source>
        <strain evidence="2">cv. PFS-1207/04</strain>
    </source>
</reference>
<name>A0ABQ7BN93_BRACR</name>
<comment type="caution">
    <text evidence="1">The sequence shown here is derived from an EMBL/GenBank/DDBJ whole genome shotgun (WGS) entry which is preliminary data.</text>
</comment>
<keyword evidence="2" id="KW-1185">Reference proteome</keyword>
<proteinExistence type="predicted"/>
<dbReference type="Proteomes" id="UP000266723">
    <property type="component" value="Unassembled WGS sequence"/>
</dbReference>
<sequence>MSDSDYSYSTGSYAYLVPQSYFDQRDVTERKELHFSPSIRFFLNSLTPQLLLEHLAEQFTSASALLVTLDNMSPKDDEDQPVGQLKANAIYISKYLRNDPILKFIGDNFPLNLDTSSAKASE</sequence>
<gene>
    <name evidence="1" type="ORF">DY000_02036591</name>
</gene>
<evidence type="ECO:0000313" key="2">
    <source>
        <dbReference type="Proteomes" id="UP000266723"/>
    </source>
</evidence>
<protein>
    <submittedName>
        <fullName evidence="1">Uncharacterized protein</fullName>
    </submittedName>
</protein>
<evidence type="ECO:0000313" key="1">
    <source>
        <dbReference type="EMBL" id="KAF3533752.1"/>
    </source>
</evidence>
<dbReference type="EMBL" id="QGKV02001507">
    <property type="protein sequence ID" value="KAF3533752.1"/>
    <property type="molecule type" value="Genomic_DNA"/>
</dbReference>
<accession>A0ABQ7BN93</accession>